<feature type="transmembrane region" description="Helical" evidence="1">
    <location>
        <begin position="81"/>
        <end position="101"/>
    </location>
</feature>
<comment type="caution">
    <text evidence="2">The sequence shown here is derived from an EMBL/GenBank/DDBJ whole genome shotgun (WGS) entry which is preliminary data.</text>
</comment>
<dbReference type="PROSITE" id="PS51257">
    <property type="entry name" value="PROKAR_LIPOPROTEIN"/>
    <property type="match status" value="1"/>
</dbReference>
<organism evidence="2 3">
    <name type="scientific">Streptomyces orinoci</name>
    <name type="common">Streptoverticillium orinoci</name>
    <dbReference type="NCBI Taxonomy" id="67339"/>
    <lineage>
        <taxon>Bacteria</taxon>
        <taxon>Bacillati</taxon>
        <taxon>Actinomycetota</taxon>
        <taxon>Actinomycetes</taxon>
        <taxon>Kitasatosporales</taxon>
        <taxon>Streptomycetaceae</taxon>
        <taxon>Streptomyces</taxon>
    </lineage>
</organism>
<evidence type="ECO:0008006" key="4">
    <source>
        <dbReference type="Google" id="ProtNLM"/>
    </source>
</evidence>
<evidence type="ECO:0000313" key="3">
    <source>
        <dbReference type="Proteomes" id="UP001552594"/>
    </source>
</evidence>
<protein>
    <recommendedName>
        <fullName evidence="4">Transmembrane protein</fullName>
    </recommendedName>
</protein>
<gene>
    <name evidence="2" type="ORF">AB0L16_17375</name>
</gene>
<keyword evidence="1" id="KW-1133">Transmembrane helix</keyword>
<reference evidence="2 3" key="1">
    <citation type="submission" date="2024-06" db="EMBL/GenBank/DDBJ databases">
        <title>The Natural Products Discovery Center: Release of the First 8490 Sequenced Strains for Exploring Actinobacteria Biosynthetic Diversity.</title>
        <authorList>
            <person name="Kalkreuter E."/>
            <person name="Kautsar S.A."/>
            <person name="Yang D."/>
            <person name="Bader C.D."/>
            <person name="Teijaro C.N."/>
            <person name="Fluegel L."/>
            <person name="Davis C.M."/>
            <person name="Simpson J.R."/>
            <person name="Lauterbach L."/>
            <person name="Steele A.D."/>
            <person name="Gui C."/>
            <person name="Meng S."/>
            <person name="Li G."/>
            <person name="Viehrig K."/>
            <person name="Ye F."/>
            <person name="Su P."/>
            <person name="Kiefer A.F."/>
            <person name="Nichols A."/>
            <person name="Cepeda A.J."/>
            <person name="Yan W."/>
            <person name="Fan B."/>
            <person name="Jiang Y."/>
            <person name="Adhikari A."/>
            <person name="Zheng C.-J."/>
            <person name="Schuster L."/>
            <person name="Cowan T.M."/>
            <person name="Smanski M.J."/>
            <person name="Chevrette M.G."/>
            <person name="De Carvalho L.P.S."/>
            <person name="Shen B."/>
        </authorList>
    </citation>
    <scope>NUCLEOTIDE SEQUENCE [LARGE SCALE GENOMIC DNA]</scope>
    <source>
        <strain evidence="2 3">NPDC052347</strain>
    </source>
</reference>
<keyword evidence="3" id="KW-1185">Reference proteome</keyword>
<sequence>MFKTKQAFLLLSVAVLPWLLACLLTLGWAWLGGGRDVVTQNARTLFLSRQALVPLLQLLGSAGLIAVFGRRYRLRAAQWPLAGGLFASLAFLLVAVVSSTWGDGFAFGLMALWSLLSGYVALVFVFGAYAWRRMFH</sequence>
<feature type="transmembrane region" description="Helical" evidence="1">
    <location>
        <begin position="51"/>
        <end position="69"/>
    </location>
</feature>
<evidence type="ECO:0000256" key="1">
    <source>
        <dbReference type="SAM" id="Phobius"/>
    </source>
</evidence>
<evidence type="ECO:0000313" key="2">
    <source>
        <dbReference type="EMBL" id="MEV5508228.1"/>
    </source>
</evidence>
<keyword evidence="1" id="KW-0472">Membrane</keyword>
<dbReference type="RefSeq" id="WP_109280259.1">
    <property type="nucleotide sequence ID" value="NZ_JBFAUK010000012.1"/>
</dbReference>
<feature type="transmembrane region" description="Helical" evidence="1">
    <location>
        <begin position="7"/>
        <end position="31"/>
    </location>
</feature>
<dbReference type="EMBL" id="JBFAUK010000012">
    <property type="protein sequence ID" value="MEV5508228.1"/>
    <property type="molecule type" value="Genomic_DNA"/>
</dbReference>
<keyword evidence="1" id="KW-0812">Transmembrane</keyword>
<accession>A0ABV3JZA3</accession>
<name>A0ABV3JZA3_STRON</name>
<feature type="transmembrane region" description="Helical" evidence="1">
    <location>
        <begin position="107"/>
        <end position="131"/>
    </location>
</feature>
<dbReference type="Proteomes" id="UP001552594">
    <property type="component" value="Unassembled WGS sequence"/>
</dbReference>
<proteinExistence type="predicted"/>